<evidence type="ECO:0000313" key="3">
    <source>
        <dbReference type="Proteomes" id="UP000008635"/>
    </source>
</evidence>
<reference evidence="2 3" key="1">
    <citation type="journal article" date="2011" name="Stand. Genomic Sci.">
        <title>Complete genome sequence of Deinococcus maricopensis type strain (LB-34).</title>
        <authorList>
            <person name="Pukall R."/>
            <person name="Zeytun A."/>
            <person name="Lucas S."/>
            <person name="Lapidus A."/>
            <person name="Hammon N."/>
            <person name="Deshpande S."/>
            <person name="Nolan M."/>
            <person name="Cheng J.F."/>
            <person name="Pitluck S."/>
            <person name="Liolios K."/>
            <person name="Pagani I."/>
            <person name="Mikhailova N."/>
            <person name="Ivanova N."/>
            <person name="Mavromatis K."/>
            <person name="Pati A."/>
            <person name="Tapia R."/>
            <person name="Han C."/>
            <person name="Goodwin L."/>
            <person name="Chen A."/>
            <person name="Palaniappan K."/>
            <person name="Land M."/>
            <person name="Hauser L."/>
            <person name="Chang Y.J."/>
            <person name="Jeffries C.D."/>
            <person name="Brambilla E.M."/>
            <person name="Rohde M."/>
            <person name="Goker M."/>
            <person name="Detter J.C."/>
            <person name="Woyke T."/>
            <person name="Bristow J."/>
            <person name="Eisen J.A."/>
            <person name="Markowitz V."/>
            <person name="Hugenholtz P."/>
            <person name="Kyrpides N.C."/>
            <person name="Klenk H.P."/>
        </authorList>
    </citation>
    <scope>NUCLEOTIDE SEQUENCE [LARGE SCALE GENOMIC DNA]</scope>
    <source>
        <strain evidence="3">DSM 21211 / LMG 22137 / NRRL B-23946 / LB-34</strain>
    </source>
</reference>
<evidence type="ECO:0000313" key="2">
    <source>
        <dbReference type="EMBL" id="ADV66031.1"/>
    </source>
</evidence>
<reference evidence="3" key="2">
    <citation type="submission" date="2011-01" db="EMBL/GenBank/DDBJ databases">
        <title>The complete genome of Deinococcus maricopensis DSM 21211.</title>
        <authorList>
            <consortium name="US DOE Joint Genome Institute (JGI-PGF)"/>
            <person name="Lucas S."/>
            <person name="Copeland A."/>
            <person name="Lapidus A."/>
            <person name="Goodwin L."/>
            <person name="Pitluck S."/>
            <person name="Kyrpides N."/>
            <person name="Mavromatis K."/>
            <person name="Pagani I."/>
            <person name="Ivanova N."/>
            <person name="Ovchinnikova G."/>
            <person name="Zeytun A."/>
            <person name="Detter J.C."/>
            <person name="Han C."/>
            <person name="Land M."/>
            <person name="Hauser L."/>
            <person name="Markowitz V."/>
            <person name="Cheng J.-F."/>
            <person name="Hugenholtz P."/>
            <person name="Woyke T."/>
            <person name="Wu D."/>
            <person name="Pukall R."/>
            <person name="Gehrich-Schroeter G."/>
            <person name="Brambilla E."/>
            <person name="Klenk H.-P."/>
            <person name="Eisen J.A."/>
        </authorList>
    </citation>
    <scope>NUCLEOTIDE SEQUENCE [LARGE SCALE GENOMIC DNA]</scope>
    <source>
        <strain evidence="3">DSM 21211 / LMG 22137 / NRRL B-23946 / LB-34</strain>
    </source>
</reference>
<dbReference type="EMBL" id="CP002454">
    <property type="protein sequence ID" value="ADV66031.1"/>
    <property type="molecule type" value="Genomic_DNA"/>
</dbReference>
<sequence length="146" mass="15184" precursor="true">MILARFQRTFNVLAVLALFVAALAFGAAAIVSRDAHRVQLVEPADASVNALFGSSAPGTPIGSPQTLIIRDAGAFMDGRTDDGARYVDATYLQTHGQYPLQVKTVTFVRNLVVAGALGAAVLMALLGLLAGRAARAPVTHRGSAKP</sequence>
<name>E8U386_DEIML</name>
<organism evidence="2 3">
    <name type="scientific">Deinococcus maricopensis (strain DSM 21211 / LMG 22137 / NRRL B-23946 / LB-34)</name>
    <dbReference type="NCBI Taxonomy" id="709986"/>
    <lineage>
        <taxon>Bacteria</taxon>
        <taxon>Thermotogati</taxon>
        <taxon>Deinococcota</taxon>
        <taxon>Deinococci</taxon>
        <taxon>Deinococcales</taxon>
        <taxon>Deinococcaceae</taxon>
        <taxon>Deinococcus</taxon>
    </lineage>
</organism>
<keyword evidence="1" id="KW-0812">Transmembrane</keyword>
<dbReference type="RefSeq" id="WP_013555536.1">
    <property type="nucleotide sequence ID" value="NC_014958.1"/>
</dbReference>
<keyword evidence="3" id="KW-1185">Reference proteome</keyword>
<accession>E8U386</accession>
<dbReference type="OrthoDB" id="73703at2"/>
<evidence type="ECO:0000256" key="1">
    <source>
        <dbReference type="SAM" id="Phobius"/>
    </source>
</evidence>
<dbReference type="KEGG" id="dmr:Deima_0370"/>
<gene>
    <name evidence="2" type="ordered locus">Deima_0370</name>
</gene>
<keyword evidence="1" id="KW-1133">Transmembrane helix</keyword>
<dbReference type="HOGENOM" id="CLU_1774332_0_0_0"/>
<keyword evidence="1" id="KW-0472">Membrane</keyword>
<dbReference type="AlphaFoldDB" id="E8U386"/>
<dbReference type="STRING" id="709986.Deima_0370"/>
<proteinExistence type="predicted"/>
<protein>
    <submittedName>
        <fullName evidence="2">Uncharacterized protein</fullName>
    </submittedName>
</protein>
<dbReference type="Proteomes" id="UP000008635">
    <property type="component" value="Chromosome"/>
</dbReference>
<feature type="transmembrane region" description="Helical" evidence="1">
    <location>
        <begin position="111"/>
        <end position="131"/>
    </location>
</feature>